<comment type="caution">
    <text evidence="2">The sequence shown here is derived from an EMBL/GenBank/DDBJ whole genome shotgun (WGS) entry which is preliminary data.</text>
</comment>
<accession>A0AAW0A8S6</accession>
<protein>
    <submittedName>
        <fullName evidence="2">Uncharacterized protein</fullName>
    </submittedName>
</protein>
<feature type="region of interest" description="Disordered" evidence="1">
    <location>
        <begin position="194"/>
        <end position="213"/>
    </location>
</feature>
<reference evidence="2 3" key="1">
    <citation type="journal article" date="2024" name="J Genomics">
        <title>Draft genome sequencing and assembly of Favolaschia claudopus CIRM-BRFM 2984 isolated from oak limbs.</title>
        <authorList>
            <person name="Navarro D."/>
            <person name="Drula E."/>
            <person name="Chaduli D."/>
            <person name="Cazenave R."/>
            <person name="Ahrendt S."/>
            <person name="Wang J."/>
            <person name="Lipzen A."/>
            <person name="Daum C."/>
            <person name="Barry K."/>
            <person name="Grigoriev I.V."/>
            <person name="Favel A."/>
            <person name="Rosso M.N."/>
            <person name="Martin F."/>
        </authorList>
    </citation>
    <scope>NUCLEOTIDE SEQUENCE [LARGE SCALE GENOMIC DNA]</scope>
    <source>
        <strain evidence="2 3">CIRM-BRFM 2984</strain>
    </source>
</reference>
<name>A0AAW0A8S6_9AGAR</name>
<feature type="region of interest" description="Disordered" evidence="1">
    <location>
        <begin position="271"/>
        <end position="333"/>
    </location>
</feature>
<dbReference type="GO" id="GO:0030041">
    <property type="term" value="P:actin filament polymerization"/>
    <property type="evidence" value="ECO:0007669"/>
    <property type="project" value="TreeGrafter"/>
</dbReference>
<feature type="compositionally biased region" description="Pro residues" evidence="1">
    <location>
        <begin position="310"/>
        <end position="320"/>
    </location>
</feature>
<feature type="compositionally biased region" description="Low complexity" evidence="1">
    <location>
        <begin position="1"/>
        <end position="13"/>
    </location>
</feature>
<sequence>MSSSTFLARSTSSPPSSHGLKFRPNCLSRLHAAAVTMERMNCLGPADALHILVRFQDRLRPCFSPPLLPFPLSRHTLANPPLPYPPDLRTESHDVPTIVVHDLLTALNPQTTPTRTSLRPPPSLSFDDTSAIWILSATSGAQRRRKRKHHDAQGLFPLLCDCVRRWGSRMLSAVSFASPLATFVAVVVAGTESPNVGDSATPPPTIAPPSPPPTCVHSIARAHRHGTNGAGCGYGAGCVDDGGVDSPILVEEDHDAHFVWAVILHLLPFPPVTSPTHTPRHRAARRARGRPPPLPPPRPPAPPSSSSSSPTPPAAPPPSSSAPSRSTTTSSLPSTRHLLVHLDDADIPRYPHDVAAHLDARVGRSRRWIVKPLIGEEGDSYVGDLRERIHTRFLRPFPICFNPYFDLHLHFCPTCSRLRTPGLKQR</sequence>
<dbReference type="Proteomes" id="UP001362999">
    <property type="component" value="Unassembled WGS sequence"/>
</dbReference>
<evidence type="ECO:0000313" key="3">
    <source>
        <dbReference type="Proteomes" id="UP001362999"/>
    </source>
</evidence>
<dbReference type="PANTHER" id="PTHR45691:SF6">
    <property type="entry name" value="PROTEIN DIAPHANOUS"/>
    <property type="match status" value="1"/>
</dbReference>
<feature type="compositionally biased region" description="Pro residues" evidence="1">
    <location>
        <begin position="290"/>
        <end position="303"/>
    </location>
</feature>
<dbReference type="EMBL" id="JAWWNJ010000079">
    <property type="protein sequence ID" value="KAK7002281.1"/>
    <property type="molecule type" value="Genomic_DNA"/>
</dbReference>
<keyword evidence="3" id="KW-1185">Reference proteome</keyword>
<proteinExistence type="predicted"/>
<evidence type="ECO:0000256" key="1">
    <source>
        <dbReference type="SAM" id="MobiDB-lite"/>
    </source>
</evidence>
<dbReference type="AlphaFoldDB" id="A0AAW0A8S6"/>
<evidence type="ECO:0000313" key="2">
    <source>
        <dbReference type="EMBL" id="KAK7002281.1"/>
    </source>
</evidence>
<feature type="compositionally biased region" description="Low complexity" evidence="1">
    <location>
        <begin position="321"/>
        <end position="333"/>
    </location>
</feature>
<gene>
    <name evidence="2" type="ORF">R3P38DRAFT_3283283</name>
</gene>
<dbReference type="GO" id="GO:0005884">
    <property type="term" value="C:actin filament"/>
    <property type="evidence" value="ECO:0007669"/>
    <property type="project" value="TreeGrafter"/>
</dbReference>
<dbReference type="InterPro" id="IPR051412">
    <property type="entry name" value="Formin_Homology_Diaphanous_sf"/>
</dbReference>
<feature type="compositionally biased region" description="Basic residues" evidence="1">
    <location>
        <begin position="278"/>
        <end position="289"/>
    </location>
</feature>
<organism evidence="2 3">
    <name type="scientific">Favolaschia claudopus</name>
    <dbReference type="NCBI Taxonomy" id="2862362"/>
    <lineage>
        <taxon>Eukaryota</taxon>
        <taxon>Fungi</taxon>
        <taxon>Dikarya</taxon>
        <taxon>Basidiomycota</taxon>
        <taxon>Agaricomycotina</taxon>
        <taxon>Agaricomycetes</taxon>
        <taxon>Agaricomycetidae</taxon>
        <taxon>Agaricales</taxon>
        <taxon>Marasmiineae</taxon>
        <taxon>Mycenaceae</taxon>
        <taxon>Favolaschia</taxon>
    </lineage>
</organism>
<dbReference type="PANTHER" id="PTHR45691">
    <property type="entry name" value="PROTEIN DIAPHANOUS"/>
    <property type="match status" value="1"/>
</dbReference>
<feature type="region of interest" description="Disordered" evidence="1">
    <location>
        <begin position="1"/>
        <end position="20"/>
    </location>
</feature>
<feature type="compositionally biased region" description="Pro residues" evidence="1">
    <location>
        <begin position="201"/>
        <end position="213"/>
    </location>
</feature>